<evidence type="ECO:0000313" key="1">
    <source>
        <dbReference type="EMBL" id="SHJ15176.1"/>
    </source>
</evidence>
<organism evidence="1 2">
    <name type="scientific">Flavobacterium terrae</name>
    <dbReference type="NCBI Taxonomy" id="415425"/>
    <lineage>
        <taxon>Bacteria</taxon>
        <taxon>Pseudomonadati</taxon>
        <taxon>Bacteroidota</taxon>
        <taxon>Flavobacteriia</taxon>
        <taxon>Flavobacteriales</taxon>
        <taxon>Flavobacteriaceae</taxon>
        <taxon>Flavobacterium</taxon>
    </lineage>
</organism>
<keyword evidence="2" id="KW-1185">Reference proteome</keyword>
<name>A0A1M6GZ39_9FLAO</name>
<accession>A0A1M6GZ39</accession>
<proteinExistence type="predicted"/>
<sequence>MFRHYKRNINYFFQESFFEVFNTNLKAIKLKKCLTNGLFAGSKKNHNELEIEFANIRV</sequence>
<dbReference type="STRING" id="415425.SAMN05444363_2809"/>
<dbReference type="Proteomes" id="UP000184488">
    <property type="component" value="Unassembled WGS sequence"/>
</dbReference>
<dbReference type="EMBL" id="FQZI01000006">
    <property type="protein sequence ID" value="SHJ15176.1"/>
    <property type="molecule type" value="Genomic_DNA"/>
</dbReference>
<gene>
    <name evidence="1" type="ORF">SAMN05444363_2809</name>
</gene>
<protein>
    <submittedName>
        <fullName evidence="1">Uncharacterized protein</fullName>
    </submittedName>
</protein>
<reference evidence="2" key="1">
    <citation type="submission" date="2016-11" db="EMBL/GenBank/DDBJ databases">
        <authorList>
            <person name="Varghese N."/>
            <person name="Submissions S."/>
        </authorList>
    </citation>
    <scope>NUCLEOTIDE SEQUENCE [LARGE SCALE GENOMIC DNA]</scope>
    <source>
        <strain evidence="2">DSM 18829</strain>
    </source>
</reference>
<evidence type="ECO:0000313" key="2">
    <source>
        <dbReference type="Proteomes" id="UP000184488"/>
    </source>
</evidence>
<dbReference type="AlphaFoldDB" id="A0A1M6GZ39"/>